<accession>A0A6M1LKW5</accession>
<evidence type="ECO:0000313" key="1">
    <source>
        <dbReference type="EMBL" id="NGM20961.1"/>
    </source>
</evidence>
<evidence type="ECO:0000313" key="2">
    <source>
        <dbReference type="Proteomes" id="UP000475385"/>
    </source>
</evidence>
<organism evidence="1 2">
    <name type="scientific">Falsiroseomonas algicola</name>
    <dbReference type="NCBI Taxonomy" id="2716930"/>
    <lineage>
        <taxon>Bacteria</taxon>
        <taxon>Pseudomonadati</taxon>
        <taxon>Pseudomonadota</taxon>
        <taxon>Alphaproteobacteria</taxon>
        <taxon>Acetobacterales</taxon>
        <taxon>Roseomonadaceae</taxon>
        <taxon>Falsiroseomonas</taxon>
    </lineage>
</organism>
<comment type="caution">
    <text evidence="1">The sequence shown here is derived from an EMBL/GenBank/DDBJ whole genome shotgun (WGS) entry which is preliminary data.</text>
</comment>
<protein>
    <submittedName>
        <fullName evidence="1">Universal stress protein</fullName>
    </submittedName>
</protein>
<dbReference type="Proteomes" id="UP000475385">
    <property type="component" value="Unassembled WGS sequence"/>
</dbReference>
<dbReference type="InterPro" id="IPR033379">
    <property type="entry name" value="Acid_Pase_AS"/>
</dbReference>
<dbReference type="PROSITE" id="PS00616">
    <property type="entry name" value="HIS_ACID_PHOSPHAT_1"/>
    <property type="match status" value="1"/>
</dbReference>
<name>A0A6M1LKW5_9PROT</name>
<dbReference type="SUPFAM" id="SSF52402">
    <property type="entry name" value="Adenine nucleotide alpha hydrolases-like"/>
    <property type="match status" value="1"/>
</dbReference>
<dbReference type="RefSeq" id="WP_164694845.1">
    <property type="nucleotide sequence ID" value="NZ_JAAIKB010000004.1"/>
</dbReference>
<keyword evidence="2" id="KW-1185">Reference proteome</keyword>
<sequence>MTITTITTQIEPADPEALDAALELPFALAETHAAQLTVLVFPVETALAEASTPGWELAEREEASVARVRAAAQRRGIRCEVRARSSFAYGAGEVMADHLRVSDLGLLALQGAAGAGQRMMVGAAVFDSGRPVLLIPARAPLAVPPARVVVAWDATPAAVRAVHGALPFIRDAAETLVVTVTDDKDLRSGQSGIELVHLLARHGARASFAAVPRAGRSVLQALAAKAGEVEGAMIVMGAVRHAPIHNIVFGSATSDLLDARPRVPVLLAA</sequence>
<gene>
    <name evidence="1" type="ORF">G3576_13135</name>
</gene>
<proteinExistence type="predicted"/>
<dbReference type="EMBL" id="JAAIKB010000004">
    <property type="protein sequence ID" value="NGM20961.1"/>
    <property type="molecule type" value="Genomic_DNA"/>
</dbReference>
<dbReference type="Gene3D" id="3.40.50.12370">
    <property type="match status" value="1"/>
</dbReference>
<reference evidence="1 2" key="1">
    <citation type="submission" date="2020-03" db="EMBL/GenBank/DDBJ databases">
        <title>Roseomonas stagni sp. nov., isolated from pond water in Japan.</title>
        <authorList>
            <person name="Furuhata K."/>
            <person name="Miyamoto H."/>
            <person name="Goto K."/>
        </authorList>
    </citation>
    <scope>NUCLEOTIDE SEQUENCE [LARGE SCALE GENOMIC DNA]</scope>
    <source>
        <strain evidence="1 2">PeD5</strain>
    </source>
</reference>
<dbReference type="AlphaFoldDB" id="A0A6M1LKW5"/>